<accession>A0A9D4HGS5</accession>
<evidence type="ECO:0000313" key="2">
    <source>
        <dbReference type="Proteomes" id="UP000828390"/>
    </source>
</evidence>
<protein>
    <submittedName>
        <fullName evidence="1">Uncharacterized protein</fullName>
    </submittedName>
</protein>
<evidence type="ECO:0000313" key="1">
    <source>
        <dbReference type="EMBL" id="KAH3716838.1"/>
    </source>
</evidence>
<organism evidence="1 2">
    <name type="scientific">Dreissena polymorpha</name>
    <name type="common">Zebra mussel</name>
    <name type="synonym">Mytilus polymorpha</name>
    <dbReference type="NCBI Taxonomy" id="45954"/>
    <lineage>
        <taxon>Eukaryota</taxon>
        <taxon>Metazoa</taxon>
        <taxon>Spiralia</taxon>
        <taxon>Lophotrochozoa</taxon>
        <taxon>Mollusca</taxon>
        <taxon>Bivalvia</taxon>
        <taxon>Autobranchia</taxon>
        <taxon>Heteroconchia</taxon>
        <taxon>Euheterodonta</taxon>
        <taxon>Imparidentia</taxon>
        <taxon>Neoheterodontei</taxon>
        <taxon>Myida</taxon>
        <taxon>Dreissenoidea</taxon>
        <taxon>Dreissenidae</taxon>
        <taxon>Dreissena</taxon>
    </lineage>
</organism>
<dbReference type="AlphaFoldDB" id="A0A9D4HGS5"/>
<gene>
    <name evidence="1" type="ORF">DPMN_059568</name>
</gene>
<dbReference type="Proteomes" id="UP000828390">
    <property type="component" value="Unassembled WGS sequence"/>
</dbReference>
<proteinExistence type="predicted"/>
<comment type="caution">
    <text evidence="1">The sequence shown here is derived from an EMBL/GenBank/DDBJ whole genome shotgun (WGS) entry which is preliminary data.</text>
</comment>
<reference evidence="1" key="1">
    <citation type="journal article" date="2019" name="bioRxiv">
        <title>The Genome of the Zebra Mussel, Dreissena polymorpha: A Resource for Invasive Species Research.</title>
        <authorList>
            <person name="McCartney M.A."/>
            <person name="Auch B."/>
            <person name="Kono T."/>
            <person name="Mallez S."/>
            <person name="Zhang Y."/>
            <person name="Obille A."/>
            <person name="Becker A."/>
            <person name="Abrahante J.E."/>
            <person name="Garbe J."/>
            <person name="Badalamenti J.P."/>
            <person name="Herman A."/>
            <person name="Mangelson H."/>
            <person name="Liachko I."/>
            <person name="Sullivan S."/>
            <person name="Sone E.D."/>
            <person name="Koren S."/>
            <person name="Silverstein K.A.T."/>
            <person name="Beckman K.B."/>
            <person name="Gohl D.M."/>
        </authorList>
    </citation>
    <scope>NUCLEOTIDE SEQUENCE</scope>
    <source>
        <strain evidence="1">Duluth1</strain>
        <tissue evidence="1">Whole animal</tissue>
    </source>
</reference>
<name>A0A9D4HGS5_DREPO</name>
<reference evidence="1" key="2">
    <citation type="submission" date="2020-11" db="EMBL/GenBank/DDBJ databases">
        <authorList>
            <person name="McCartney M.A."/>
            <person name="Auch B."/>
            <person name="Kono T."/>
            <person name="Mallez S."/>
            <person name="Becker A."/>
            <person name="Gohl D.M."/>
            <person name="Silverstein K.A.T."/>
            <person name="Koren S."/>
            <person name="Bechman K.B."/>
            <person name="Herman A."/>
            <person name="Abrahante J.E."/>
            <person name="Garbe J."/>
        </authorList>
    </citation>
    <scope>NUCLEOTIDE SEQUENCE</scope>
    <source>
        <strain evidence="1">Duluth1</strain>
        <tissue evidence="1">Whole animal</tissue>
    </source>
</reference>
<keyword evidence="2" id="KW-1185">Reference proteome</keyword>
<sequence length="167" mass="18739">METWNPLFENIRNIVSLKKGKAILEVKDGERKLQYILSNALGVDSSQTNTIGSPERVEGCLELLHFLASQKPANCIDYDRDEISVSYDKLYRNGKEFKGMNKLLGTGISGGVVVVKDKTTGTEHGLKTDFFSLEEGKAFCFELLWLYKHVSYKLHDQEVSLSVCTGL</sequence>
<dbReference type="EMBL" id="JAIWYP010000013">
    <property type="protein sequence ID" value="KAH3716838.1"/>
    <property type="molecule type" value="Genomic_DNA"/>
</dbReference>